<dbReference type="Proteomes" id="UP000268014">
    <property type="component" value="Unassembled WGS sequence"/>
</dbReference>
<sequence length="113" mass="12612">MPLPSNHDVSDECRNKASIQKASQTICIVECGMLFMLNSGSLCDETNFLTTKDSGSVSPSLPTCGRYDLLIDSFSNEYPSRDGETSNDLFDRENVIDKSRYKRTNFLVSCLLL</sequence>
<gene>
    <name evidence="1" type="ORF">HPLM_LOCUS904</name>
</gene>
<dbReference type="AlphaFoldDB" id="A0A0N4VUD6"/>
<dbReference type="WBParaSite" id="HPLM_0000090301-mRNA-1">
    <property type="protein sequence ID" value="HPLM_0000090301-mRNA-1"/>
    <property type="gene ID" value="HPLM_0000090301"/>
</dbReference>
<organism evidence="3">
    <name type="scientific">Haemonchus placei</name>
    <name type="common">Barber's pole worm</name>
    <dbReference type="NCBI Taxonomy" id="6290"/>
    <lineage>
        <taxon>Eukaryota</taxon>
        <taxon>Metazoa</taxon>
        <taxon>Ecdysozoa</taxon>
        <taxon>Nematoda</taxon>
        <taxon>Chromadorea</taxon>
        <taxon>Rhabditida</taxon>
        <taxon>Rhabditina</taxon>
        <taxon>Rhabditomorpha</taxon>
        <taxon>Strongyloidea</taxon>
        <taxon>Trichostrongylidae</taxon>
        <taxon>Haemonchus</taxon>
    </lineage>
</organism>
<name>A0A0N4VUD6_HAEPC</name>
<reference evidence="1 2" key="2">
    <citation type="submission" date="2018-11" db="EMBL/GenBank/DDBJ databases">
        <authorList>
            <consortium name="Pathogen Informatics"/>
        </authorList>
    </citation>
    <scope>NUCLEOTIDE SEQUENCE [LARGE SCALE GENOMIC DNA]</scope>
    <source>
        <strain evidence="1 2">MHpl1</strain>
    </source>
</reference>
<evidence type="ECO:0000313" key="1">
    <source>
        <dbReference type="EMBL" id="VDO06924.1"/>
    </source>
</evidence>
<protein>
    <submittedName>
        <fullName evidence="1 3">Uncharacterized protein</fullName>
    </submittedName>
</protein>
<accession>A0A0N4VUD6</accession>
<keyword evidence="2" id="KW-1185">Reference proteome</keyword>
<dbReference type="EMBL" id="UZAF01000927">
    <property type="protein sequence ID" value="VDO06924.1"/>
    <property type="molecule type" value="Genomic_DNA"/>
</dbReference>
<evidence type="ECO:0000313" key="3">
    <source>
        <dbReference type="WBParaSite" id="HPLM_0000090301-mRNA-1"/>
    </source>
</evidence>
<evidence type="ECO:0000313" key="2">
    <source>
        <dbReference type="Proteomes" id="UP000268014"/>
    </source>
</evidence>
<proteinExistence type="predicted"/>
<reference evidence="3" key="1">
    <citation type="submission" date="2017-02" db="UniProtKB">
        <authorList>
            <consortium name="WormBaseParasite"/>
        </authorList>
    </citation>
    <scope>IDENTIFICATION</scope>
</reference>